<keyword evidence="4" id="KW-0479">Metal-binding</keyword>
<keyword evidence="9" id="KW-0472">Membrane</keyword>
<keyword evidence="7" id="KW-0106">Calcium</keyword>
<feature type="domain" description="CBM6" evidence="10">
    <location>
        <begin position="456"/>
        <end position="579"/>
    </location>
</feature>
<evidence type="ECO:0000256" key="6">
    <source>
        <dbReference type="ARBA" id="ARBA00022734"/>
    </source>
</evidence>
<dbReference type="AlphaFoldDB" id="A0A4R1RKB5"/>
<evidence type="ECO:0000256" key="2">
    <source>
        <dbReference type="ARBA" id="ARBA00010147"/>
    </source>
</evidence>
<evidence type="ECO:0000313" key="11">
    <source>
        <dbReference type="EMBL" id="TCL66250.1"/>
    </source>
</evidence>
<dbReference type="InterPro" id="IPR006584">
    <property type="entry name" value="Cellulose-bd_IV"/>
</dbReference>
<dbReference type="SUPFAM" id="SSF49785">
    <property type="entry name" value="Galactose-binding domain-like"/>
    <property type="match status" value="2"/>
</dbReference>
<dbReference type="InterPro" id="IPR017853">
    <property type="entry name" value="GH"/>
</dbReference>
<evidence type="ECO:0000313" key="12">
    <source>
        <dbReference type="Proteomes" id="UP000295455"/>
    </source>
</evidence>
<keyword evidence="12" id="KW-1185">Reference proteome</keyword>
<dbReference type="Pfam" id="PF03422">
    <property type="entry name" value="CBM_6"/>
    <property type="match status" value="1"/>
</dbReference>
<dbReference type="Pfam" id="PF18962">
    <property type="entry name" value="Por_Secre_tail"/>
    <property type="match status" value="1"/>
</dbReference>
<dbReference type="InterPro" id="IPR051941">
    <property type="entry name" value="BG_Antigen-Binding_Lectin"/>
</dbReference>
<keyword evidence="6" id="KW-0430">Lectin</keyword>
<comment type="function">
    <text evidence="1">Acts as a defensive agent. Recognizes blood group fucosylated oligosaccharides including A, B, H and Lewis B-type antigens. Does not recognize Lewis A antigen and has low affinity for monovalent haptens.</text>
</comment>
<reference evidence="11 12" key="1">
    <citation type="submission" date="2019-03" db="EMBL/GenBank/DDBJ databases">
        <title>Genomic Encyclopedia of Type Strains, Phase IV (KMG-IV): sequencing the most valuable type-strain genomes for metagenomic binning, comparative biology and taxonomic classification.</title>
        <authorList>
            <person name="Goeker M."/>
        </authorList>
    </citation>
    <scope>NUCLEOTIDE SEQUENCE [LARGE SCALE GENOMIC DNA]</scope>
    <source>
        <strain evidence="11 12">DSM 18792</strain>
    </source>
</reference>
<dbReference type="InterPro" id="IPR006585">
    <property type="entry name" value="FTP1"/>
</dbReference>
<evidence type="ECO:0000259" key="10">
    <source>
        <dbReference type="PROSITE" id="PS51175"/>
    </source>
</evidence>
<evidence type="ECO:0000256" key="8">
    <source>
        <dbReference type="ARBA" id="ARBA00023157"/>
    </source>
</evidence>
<keyword evidence="9" id="KW-1133">Transmembrane helix</keyword>
<protein>
    <submittedName>
        <fullName evidence="11">Putative secreted protein (Por secretion system target)</fullName>
    </submittedName>
</protein>
<dbReference type="InterPro" id="IPR008979">
    <property type="entry name" value="Galactose-bd-like_sf"/>
</dbReference>
<keyword evidence="8" id="KW-1015">Disulfide bond</keyword>
<dbReference type="GO" id="GO:0010185">
    <property type="term" value="P:regulation of cellular defense response"/>
    <property type="evidence" value="ECO:0007669"/>
    <property type="project" value="UniProtKB-ARBA"/>
</dbReference>
<evidence type="ECO:0000256" key="5">
    <source>
        <dbReference type="ARBA" id="ARBA00022729"/>
    </source>
</evidence>
<evidence type="ECO:0000256" key="7">
    <source>
        <dbReference type="ARBA" id="ARBA00022837"/>
    </source>
</evidence>
<feature type="transmembrane region" description="Helical" evidence="9">
    <location>
        <begin position="7"/>
        <end position="26"/>
    </location>
</feature>
<dbReference type="NCBIfam" id="TIGR04183">
    <property type="entry name" value="Por_Secre_tail"/>
    <property type="match status" value="1"/>
</dbReference>
<sequence>MKTNKNILQFIKSTVYIVLLMSGYIITAQSITVNSTNYKQIIDMIGGDMERSSSAIQNAQNKADIIQWGFGDINFNVCRVQYDKNQEITEGVKNWSFYNKQVATMQAIKAINPNIKFFGTMRSDYDGYGDDNNMPDWIQTYSTKATDVVKYGKFLADYCEYMSQQGVPISILSTAKEWMWHVRASEAKDIINTLYTELDARGIQKPLISDQGFWSISQGITYLNNVEDLGTKDLYDSFCSHNYDNEAPEKWVEIIQKSVALGKPMYDDETSTGSGSPTYGVEREMYKQIDEYIEKAERYEAGLSGEVYFEIWSRGIDKETRAIYFPSSGEGRRLRGYYMMKQFSNNILNHTYITSSVNAVSKVYTITFRKDDKIVLWVINEGTSEYTMPITMDQSTITSEVATHYWTNNTPIEGSTTTYTASGNTFIPTVKGESMNCYIFNVTEDAVDTCNLSQSSFIEAECYDVMLGVETEASSEGTANVTAIENGDWLKFEAIDLGAGATQLGARVSSNTTGGSIELRTDSPTGNLIGTLAVSNTGGLQNWETVTVAIPKLSGVKDLYFVFTGATGSLFNVNWFQLKATPPKVALNASTGNKSVALTWTLDNLELGTQNIYRNAYLSESGKTLIAENVSGLNYSDTTVNNGETYYYWVEVTDAASKITNSNIIEATPTIPNLALASHGSMATQSSTYATAVAGLAIDGNSDGNYNSGSVTHTSADAVADPEPWWQVDLQANYKIETINIYNRTGSNYGDRLNNFTVTVKDASGNITFSKFYTEQPDPPLLSIETGSVVGRVIIISKTSSSALSLAEVEVYGVDTVLSNQKFEKNNVEIYPNPVTNNFIITNSINAVVEVYNILGELVLNNNIENNKQSIDIKNLSQGLYVVKIVKEGHTTTKKIIKD</sequence>
<evidence type="ECO:0000256" key="3">
    <source>
        <dbReference type="ARBA" id="ARBA00011233"/>
    </source>
</evidence>
<dbReference type="GO" id="GO:0042806">
    <property type="term" value="F:fucose binding"/>
    <property type="evidence" value="ECO:0007669"/>
    <property type="project" value="UniProtKB-ARBA"/>
</dbReference>
<dbReference type="PANTHER" id="PTHR45713:SF6">
    <property type="entry name" value="F5_8 TYPE C DOMAIN-CONTAINING PROTEIN"/>
    <property type="match status" value="1"/>
</dbReference>
<dbReference type="CDD" id="cd04084">
    <property type="entry name" value="CBM6_xylanase-like"/>
    <property type="match status" value="1"/>
</dbReference>
<dbReference type="InterPro" id="IPR013783">
    <property type="entry name" value="Ig-like_fold"/>
</dbReference>
<dbReference type="InterPro" id="IPR005084">
    <property type="entry name" value="CBM6"/>
</dbReference>
<comment type="caution">
    <text evidence="11">The sequence shown here is derived from an EMBL/GenBank/DDBJ whole genome shotgun (WGS) entry which is preliminary data.</text>
</comment>
<dbReference type="Gene3D" id="2.60.120.260">
    <property type="entry name" value="Galactose-binding domain-like"/>
    <property type="match status" value="2"/>
</dbReference>
<dbReference type="GO" id="GO:0046872">
    <property type="term" value="F:metal ion binding"/>
    <property type="evidence" value="ECO:0007669"/>
    <property type="project" value="UniProtKB-KW"/>
</dbReference>
<dbReference type="RefSeq" id="WP_132217723.1">
    <property type="nucleotide sequence ID" value="NZ_OX156936.1"/>
</dbReference>
<comment type="subunit">
    <text evidence="3">Homotrimer.</text>
</comment>
<comment type="similarity">
    <text evidence="2">Belongs to the fucolectin family.</text>
</comment>
<dbReference type="SMART" id="SM00606">
    <property type="entry name" value="CBD_IV"/>
    <property type="match status" value="1"/>
</dbReference>
<dbReference type="EMBL" id="SLUP01000004">
    <property type="protein sequence ID" value="TCL66250.1"/>
    <property type="molecule type" value="Genomic_DNA"/>
</dbReference>
<proteinExistence type="inferred from homology"/>
<dbReference type="PROSITE" id="PS51175">
    <property type="entry name" value="CBM6"/>
    <property type="match status" value="1"/>
</dbReference>
<dbReference type="Proteomes" id="UP000295455">
    <property type="component" value="Unassembled WGS sequence"/>
</dbReference>
<gene>
    <name evidence="11" type="ORF">EV196_104281</name>
</gene>
<keyword evidence="9" id="KW-0812">Transmembrane</keyword>
<keyword evidence="5" id="KW-0732">Signal</keyword>
<dbReference type="InterPro" id="IPR026444">
    <property type="entry name" value="Secre_tail"/>
</dbReference>
<dbReference type="PANTHER" id="PTHR45713">
    <property type="entry name" value="FTP DOMAIN-CONTAINING PROTEIN"/>
    <property type="match status" value="1"/>
</dbReference>
<name>A0A4R1RKB5_9FLAO</name>
<evidence type="ECO:0000256" key="4">
    <source>
        <dbReference type="ARBA" id="ARBA00022723"/>
    </source>
</evidence>
<dbReference type="Pfam" id="PF22633">
    <property type="entry name" value="F5_F8_type_C_2"/>
    <property type="match status" value="1"/>
</dbReference>
<dbReference type="Gene3D" id="2.60.40.1180">
    <property type="entry name" value="Golgi alpha-mannosidase II"/>
    <property type="match status" value="1"/>
</dbReference>
<evidence type="ECO:0000256" key="1">
    <source>
        <dbReference type="ARBA" id="ARBA00002219"/>
    </source>
</evidence>
<accession>A0A4R1RKB5</accession>
<dbReference type="InterPro" id="IPR013780">
    <property type="entry name" value="Glyco_hydro_b"/>
</dbReference>
<dbReference type="Gene3D" id="2.60.40.10">
    <property type="entry name" value="Immunoglobulins"/>
    <property type="match status" value="1"/>
</dbReference>
<evidence type="ECO:0000256" key="9">
    <source>
        <dbReference type="SAM" id="Phobius"/>
    </source>
</evidence>
<organism evidence="11 12">
    <name type="scientific">Mariniflexile fucanivorans</name>
    <dbReference type="NCBI Taxonomy" id="264023"/>
    <lineage>
        <taxon>Bacteria</taxon>
        <taxon>Pseudomonadati</taxon>
        <taxon>Bacteroidota</taxon>
        <taxon>Flavobacteriia</taxon>
        <taxon>Flavobacteriales</taxon>
        <taxon>Flavobacteriaceae</taxon>
        <taxon>Mariniflexile</taxon>
    </lineage>
</organism>
<dbReference type="OrthoDB" id="9775889at2"/>
<dbReference type="SMART" id="SM00607">
    <property type="entry name" value="FTP"/>
    <property type="match status" value="1"/>
</dbReference>
<dbReference type="Gene3D" id="3.20.20.80">
    <property type="entry name" value="Glycosidases"/>
    <property type="match status" value="1"/>
</dbReference>
<dbReference type="SUPFAM" id="SSF51445">
    <property type="entry name" value="(Trans)glycosidases"/>
    <property type="match status" value="1"/>
</dbReference>